<gene>
    <name evidence="1" type="ORF">ET33_27175</name>
</gene>
<dbReference type="Proteomes" id="UP000028123">
    <property type="component" value="Unassembled WGS sequence"/>
</dbReference>
<dbReference type="AlphaFoldDB" id="A0A081NUY7"/>
<protein>
    <submittedName>
        <fullName evidence="1">Uncharacterized protein</fullName>
    </submittedName>
</protein>
<name>A0A081NUY7_9BACL</name>
<dbReference type="EMBL" id="JNVM01000041">
    <property type="protein sequence ID" value="KEQ22260.1"/>
    <property type="molecule type" value="Genomic_DNA"/>
</dbReference>
<organism evidence="1 2">
    <name type="scientific">Paenibacillus tyrfis</name>
    <dbReference type="NCBI Taxonomy" id="1501230"/>
    <lineage>
        <taxon>Bacteria</taxon>
        <taxon>Bacillati</taxon>
        <taxon>Bacillota</taxon>
        <taxon>Bacilli</taxon>
        <taxon>Bacillales</taxon>
        <taxon>Paenibacillaceae</taxon>
        <taxon>Paenibacillus</taxon>
    </lineage>
</organism>
<proteinExistence type="predicted"/>
<evidence type="ECO:0000313" key="1">
    <source>
        <dbReference type="EMBL" id="KEQ22260.1"/>
    </source>
</evidence>
<dbReference type="OrthoDB" id="2081688at2"/>
<keyword evidence="2" id="KW-1185">Reference proteome</keyword>
<reference evidence="1 2" key="1">
    <citation type="submission" date="2014-06" db="EMBL/GenBank/DDBJ databases">
        <title>Draft genome sequence of Paenibacillus sp. MSt1.</title>
        <authorList>
            <person name="Aw Y.K."/>
            <person name="Ong K.S."/>
            <person name="Gan H.M."/>
            <person name="Lee S.M."/>
        </authorList>
    </citation>
    <scope>NUCLEOTIDE SEQUENCE [LARGE SCALE GENOMIC DNA]</scope>
    <source>
        <strain evidence="1 2">MSt1</strain>
    </source>
</reference>
<comment type="caution">
    <text evidence="1">The sequence shown here is derived from an EMBL/GenBank/DDBJ whole genome shotgun (WGS) entry which is preliminary data.</text>
</comment>
<dbReference type="RefSeq" id="WP_036692031.1">
    <property type="nucleotide sequence ID" value="NZ_JNVM01000041.1"/>
</dbReference>
<accession>A0A081NUY7</accession>
<evidence type="ECO:0000313" key="2">
    <source>
        <dbReference type="Proteomes" id="UP000028123"/>
    </source>
</evidence>
<sequence>MVEERYAQLYLFPRSKAVLIEVSDKNKLEAGYPIPKHLKDILIPTGKNNDENRVDEVYGHKKGKDIYIGEYKNDSVLMIKEWLEILNPQ</sequence>